<dbReference type="EMBL" id="JALNMH010000003">
    <property type="protein sequence ID" value="MCK7593176.1"/>
    <property type="molecule type" value="Genomic_DNA"/>
</dbReference>
<organism evidence="2 4">
    <name type="scientific">Pseudomarimonas salicorniae</name>
    <dbReference type="NCBI Taxonomy" id="2933270"/>
    <lineage>
        <taxon>Bacteria</taxon>
        <taxon>Pseudomonadati</taxon>
        <taxon>Pseudomonadota</taxon>
        <taxon>Gammaproteobacteria</taxon>
        <taxon>Lysobacterales</taxon>
        <taxon>Lysobacteraceae</taxon>
        <taxon>Pseudomarimonas</taxon>
    </lineage>
</organism>
<evidence type="ECO:0008006" key="5">
    <source>
        <dbReference type="Google" id="ProtNLM"/>
    </source>
</evidence>
<accession>A0ABT0GF59</accession>
<dbReference type="EMBL" id="JALNMH010000003">
    <property type="protein sequence ID" value="MCK7593174.1"/>
    <property type="molecule type" value="Genomic_DNA"/>
</dbReference>
<dbReference type="RefSeq" id="WP_248206331.1">
    <property type="nucleotide sequence ID" value="NZ_JALNMH010000003.1"/>
</dbReference>
<gene>
    <name evidence="1" type="ORF">M0G41_05760</name>
    <name evidence="2" type="ORF">M0G41_05770</name>
    <name evidence="3" type="ORF">M0G41_18405</name>
</gene>
<evidence type="ECO:0000313" key="3">
    <source>
        <dbReference type="EMBL" id="MCK7595624.1"/>
    </source>
</evidence>
<protein>
    <recommendedName>
        <fullName evidence="5">AraC family transcriptional regulator</fullName>
    </recommendedName>
</protein>
<evidence type="ECO:0000313" key="2">
    <source>
        <dbReference type="EMBL" id="MCK7593176.1"/>
    </source>
</evidence>
<proteinExistence type="predicted"/>
<name>A0ABT0GF59_9GAMM</name>
<comment type="caution">
    <text evidence="2">The sequence shown here is derived from an EMBL/GenBank/DDBJ whole genome shotgun (WGS) entry which is preliminary data.</text>
</comment>
<keyword evidence="4" id="KW-1185">Reference proteome</keyword>
<dbReference type="EMBL" id="JALNMH010000026">
    <property type="protein sequence ID" value="MCK7595624.1"/>
    <property type="molecule type" value="Genomic_DNA"/>
</dbReference>
<sequence>MDSQLTTFEKAILGRIAEDHPALDPIADLRVDRRELSGAGSFTYFQPHRSVALEDGYYSLSGLIQVPGVEFGMGASIAMSSGQVEMLEIYTFGSALWAGDFAGFVIDGAA</sequence>
<evidence type="ECO:0000313" key="1">
    <source>
        <dbReference type="EMBL" id="MCK7593174.1"/>
    </source>
</evidence>
<dbReference type="Proteomes" id="UP001431449">
    <property type="component" value="Unassembled WGS sequence"/>
</dbReference>
<reference evidence="2" key="1">
    <citation type="submission" date="2022-04" db="EMBL/GenBank/DDBJ databases">
        <title>Lysobacter sp. CAU 1642 isolated from sea sand.</title>
        <authorList>
            <person name="Kim W."/>
        </authorList>
    </citation>
    <scope>NUCLEOTIDE SEQUENCE</scope>
    <source>
        <strain evidence="2">CAU 1642</strain>
    </source>
</reference>
<evidence type="ECO:0000313" key="4">
    <source>
        <dbReference type="Proteomes" id="UP001431449"/>
    </source>
</evidence>